<dbReference type="PROSITE" id="PS50089">
    <property type="entry name" value="ZF_RING_2"/>
    <property type="match status" value="1"/>
</dbReference>
<sequence length="317" mass="34155">MKRIAFLLSVMVALAAAQPGPNNNSSSNNNNQYPYARFSPSMAIIIVSLPTFTYSEVRDHKIGKGALECAICLNEFEPDEALRLIPTCDHVFHQDCIDAWLASHVTCPVCRADLTPDHSAAAADDDADDNQLPSSTTPPPPPAENPQITVQVDNEGRRPGRSASLARAKVVFGLGRFRSHSTGHSVPAGVVQPGVNLERFTLRLPEQVRREVMDRALLNRTGSCVAPPGLPRGGSSRSNRGRSYLRIEREGVRSDRWLFFSRGLSMKSPKVGAEAGEGSGGGGSRTPMKMPSFKCLEPKAADEAGLFSPDGDARPPV</sequence>
<dbReference type="EMBL" id="CACSLK010024540">
    <property type="protein sequence ID" value="CAA0823624.1"/>
    <property type="molecule type" value="Genomic_DNA"/>
</dbReference>
<dbReference type="GO" id="GO:0061630">
    <property type="term" value="F:ubiquitin protein ligase activity"/>
    <property type="evidence" value="ECO:0007669"/>
    <property type="project" value="UniProtKB-EC"/>
</dbReference>
<protein>
    <recommendedName>
        <fullName evidence="4">RING-type E3 ubiquitin transferase</fullName>
        <ecNumber evidence="4">2.3.2.27</ecNumber>
    </recommendedName>
</protein>
<keyword evidence="8 14" id="KW-0863">Zinc-finger</keyword>
<evidence type="ECO:0000256" key="3">
    <source>
        <dbReference type="ARBA" id="ARBA00004906"/>
    </source>
</evidence>
<dbReference type="CDD" id="cd16461">
    <property type="entry name" value="RING-H2_EL5-like"/>
    <property type="match status" value="1"/>
</dbReference>
<feature type="region of interest" description="Disordered" evidence="15">
    <location>
        <begin position="269"/>
        <end position="295"/>
    </location>
</feature>
<keyword evidence="9" id="KW-0833">Ubl conjugation pathway</keyword>
<proteinExistence type="inferred from homology"/>
<reference evidence="18" key="1">
    <citation type="submission" date="2019-12" db="EMBL/GenBank/DDBJ databases">
        <authorList>
            <person name="Scholes J."/>
        </authorList>
    </citation>
    <scope>NUCLEOTIDE SEQUENCE</scope>
</reference>
<feature type="compositionally biased region" description="Gly residues" evidence="15">
    <location>
        <begin position="275"/>
        <end position="284"/>
    </location>
</feature>
<feature type="domain" description="RING-type" evidence="17">
    <location>
        <begin position="69"/>
        <end position="111"/>
    </location>
</feature>
<evidence type="ECO:0000256" key="1">
    <source>
        <dbReference type="ARBA" id="ARBA00000900"/>
    </source>
</evidence>
<dbReference type="PANTHER" id="PTHR14155">
    <property type="entry name" value="RING FINGER DOMAIN-CONTAINING"/>
    <property type="match status" value="1"/>
</dbReference>
<dbReference type="InterPro" id="IPR001841">
    <property type="entry name" value="Znf_RING"/>
</dbReference>
<dbReference type="EC" id="2.3.2.27" evidence="4"/>
<evidence type="ECO:0000256" key="10">
    <source>
        <dbReference type="ARBA" id="ARBA00022833"/>
    </source>
</evidence>
<dbReference type="Pfam" id="PF13639">
    <property type="entry name" value="zf-RING_2"/>
    <property type="match status" value="1"/>
</dbReference>
<keyword evidence="5" id="KW-0808">Transferase</keyword>
<comment type="catalytic activity">
    <reaction evidence="1">
        <text>S-ubiquitinyl-[E2 ubiquitin-conjugating enzyme]-L-cysteine + [acceptor protein]-L-lysine = [E2 ubiquitin-conjugating enzyme]-L-cysteine + N(6)-ubiquitinyl-[acceptor protein]-L-lysine.</text>
        <dbReference type="EC" id="2.3.2.27"/>
    </reaction>
</comment>
<dbReference type="GO" id="GO:0008270">
    <property type="term" value="F:zinc ion binding"/>
    <property type="evidence" value="ECO:0007669"/>
    <property type="project" value="UniProtKB-KW"/>
</dbReference>
<evidence type="ECO:0000256" key="11">
    <source>
        <dbReference type="ARBA" id="ARBA00022989"/>
    </source>
</evidence>
<evidence type="ECO:0000256" key="4">
    <source>
        <dbReference type="ARBA" id="ARBA00012483"/>
    </source>
</evidence>
<evidence type="ECO:0000256" key="15">
    <source>
        <dbReference type="SAM" id="MobiDB-lite"/>
    </source>
</evidence>
<evidence type="ECO:0000259" key="17">
    <source>
        <dbReference type="PROSITE" id="PS50089"/>
    </source>
</evidence>
<comment type="pathway">
    <text evidence="3">Protein modification; protein ubiquitination.</text>
</comment>
<evidence type="ECO:0000256" key="14">
    <source>
        <dbReference type="PROSITE-ProRule" id="PRU00175"/>
    </source>
</evidence>
<evidence type="ECO:0000313" key="18">
    <source>
        <dbReference type="EMBL" id="CAA0823624.1"/>
    </source>
</evidence>
<gene>
    <name evidence="18" type="ORF">SHERM_20774</name>
</gene>
<dbReference type="InterPro" id="IPR053238">
    <property type="entry name" value="RING-H2_zinc_finger"/>
</dbReference>
<name>A0A9N7N7G8_STRHE</name>
<evidence type="ECO:0000256" key="8">
    <source>
        <dbReference type="ARBA" id="ARBA00022771"/>
    </source>
</evidence>
<dbReference type="AlphaFoldDB" id="A0A9N7N7G8"/>
<keyword evidence="12" id="KW-0472">Membrane</keyword>
<keyword evidence="19" id="KW-1185">Reference proteome</keyword>
<keyword evidence="7" id="KW-0479">Metal-binding</keyword>
<dbReference type="OrthoDB" id="8062037at2759"/>
<evidence type="ECO:0000256" key="12">
    <source>
        <dbReference type="ARBA" id="ARBA00023136"/>
    </source>
</evidence>
<comment type="caution">
    <text evidence="18">The sequence shown here is derived from an EMBL/GenBank/DDBJ whole genome shotgun (WGS) entry which is preliminary data.</text>
</comment>
<accession>A0A9N7N7G8</accession>
<feature type="region of interest" description="Disordered" evidence="15">
    <location>
        <begin position="120"/>
        <end position="147"/>
    </location>
</feature>
<keyword evidence="11" id="KW-1133">Transmembrane helix</keyword>
<dbReference type="PANTHER" id="PTHR14155:SF263">
    <property type="entry name" value="E3 UBIQUITIN-PROTEIN LIGASE ATL6"/>
    <property type="match status" value="1"/>
</dbReference>
<evidence type="ECO:0000256" key="7">
    <source>
        <dbReference type="ARBA" id="ARBA00022723"/>
    </source>
</evidence>
<dbReference type="GO" id="GO:0016020">
    <property type="term" value="C:membrane"/>
    <property type="evidence" value="ECO:0007669"/>
    <property type="project" value="UniProtKB-SubCell"/>
</dbReference>
<evidence type="ECO:0000313" key="19">
    <source>
        <dbReference type="Proteomes" id="UP001153555"/>
    </source>
</evidence>
<dbReference type="SUPFAM" id="SSF57850">
    <property type="entry name" value="RING/U-box"/>
    <property type="match status" value="1"/>
</dbReference>
<keyword evidence="10" id="KW-0862">Zinc</keyword>
<dbReference type="InterPro" id="IPR013083">
    <property type="entry name" value="Znf_RING/FYVE/PHD"/>
</dbReference>
<organism evidence="18 19">
    <name type="scientific">Striga hermonthica</name>
    <name type="common">Purple witchweed</name>
    <name type="synonym">Buchnera hermonthica</name>
    <dbReference type="NCBI Taxonomy" id="68872"/>
    <lineage>
        <taxon>Eukaryota</taxon>
        <taxon>Viridiplantae</taxon>
        <taxon>Streptophyta</taxon>
        <taxon>Embryophyta</taxon>
        <taxon>Tracheophyta</taxon>
        <taxon>Spermatophyta</taxon>
        <taxon>Magnoliopsida</taxon>
        <taxon>eudicotyledons</taxon>
        <taxon>Gunneridae</taxon>
        <taxon>Pentapetalae</taxon>
        <taxon>asterids</taxon>
        <taxon>lamiids</taxon>
        <taxon>Lamiales</taxon>
        <taxon>Orobanchaceae</taxon>
        <taxon>Buchnereae</taxon>
        <taxon>Striga</taxon>
    </lineage>
</organism>
<comment type="similarity">
    <text evidence="13">Belongs to the RING-type zinc finger family. ATL subfamily.</text>
</comment>
<dbReference type="FunFam" id="3.30.40.10:FF:000187">
    <property type="entry name" value="E3 ubiquitin-protein ligase ATL6"/>
    <property type="match status" value="1"/>
</dbReference>
<dbReference type="Proteomes" id="UP001153555">
    <property type="component" value="Unassembled WGS sequence"/>
</dbReference>
<keyword evidence="6" id="KW-0812">Transmembrane</keyword>
<evidence type="ECO:0000256" key="2">
    <source>
        <dbReference type="ARBA" id="ARBA00004167"/>
    </source>
</evidence>
<dbReference type="Gene3D" id="3.30.40.10">
    <property type="entry name" value="Zinc/RING finger domain, C3HC4 (zinc finger)"/>
    <property type="match status" value="1"/>
</dbReference>
<evidence type="ECO:0000256" key="5">
    <source>
        <dbReference type="ARBA" id="ARBA00022679"/>
    </source>
</evidence>
<feature type="compositionally biased region" description="Low complexity" evidence="15">
    <location>
        <begin position="233"/>
        <end position="242"/>
    </location>
</feature>
<feature type="signal peptide" evidence="16">
    <location>
        <begin position="1"/>
        <end position="17"/>
    </location>
</feature>
<feature type="region of interest" description="Disordered" evidence="15">
    <location>
        <begin position="223"/>
        <end position="242"/>
    </location>
</feature>
<evidence type="ECO:0000256" key="16">
    <source>
        <dbReference type="SAM" id="SignalP"/>
    </source>
</evidence>
<dbReference type="SMART" id="SM00184">
    <property type="entry name" value="RING"/>
    <property type="match status" value="1"/>
</dbReference>
<keyword evidence="16" id="KW-0732">Signal</keyword>
<comment type="subcellular location">
    <subcellularLocation>
        <location evidence="2">Membrane</location>
        <topology evidence="2">Single-pass membrane protein</topology>
    </subcellularLocation>
</comment>
<feature type="chain" id="PRO_5040224674" description="RING-type E3 ubiquitin transferase" evidence="16">
    <location>
        <begin position="18"/>
        <end position="317"/>
    </location>
</feature>
<evidence type="ECO:0000256" key="6">
    <source>
        <dbReference type="ARBA" id="ARBA00022692"/>
    </source>
</evidence>
<evidence type="ECO:0000256" key="13">
    <source>
        <dbReference type="ARBA" id="ARBA00024209"/>
    </source>
</evidence>
<evidence type="ECO:0000256" key="9">
    <source>
        <dbReference type="ARBA" id="ARBA00022786"/>
    </source>
</evidence>